<sequence length="67" mass="6692">ERGLLSTELESSRFFGVPKAACSAAGGAGVPKNCSGKAGRGHQRKGRVFGEGRRAGGSNSGVETEGG</sequence>
<comment type="caution">
    <text evidence="2">The sequence shown here is derived from an EMBL/GenBank/DDBJ whole genome shotgun (WGS) entry which is preliminary data.</text>
</comment>
<dbReference type="EMBL" id="ASHM01235836">
    <property type="protein sequence ID" value="PNX68857.1"/>
    <property type="molecule type" value="Genomic_DNA"/>
</dbReference>
<dbReference type="AlphaFoldDB" id="A0A2K3KRF3"/>
<name>A0A2K3KRF3_TRIPR</name>
<evidence type="ECO:0000313" key="3">
    <source>
        <dbReference type="Proteomes" id="UP000236291"/>
    </source>
</evidence>
<protein>
    <submittedName>
        <fullName evidence="2">Uncharacterized protein</fullName>
    </submittedName>
</protein>
<dbReference type="Proteomes" id="UP000236291">
    <property type="component" value="Unassembled WGS sequence"/>
</dbReference>
<proteinExistence type="predicted"/>
<evidence type="ECO:0000313" key="2">
    <source>
        <dbReference type="EMBL" id="PNX68857.1"/>
    </source>
</evidence>
<organism evidence="2 3">
    <name type="scientific">Trifolium pratense</name>
    <name type="common">Red clover</name>
    <dbReference type="NCBI Taxonomy" id="57577"/>
    <lineage>
        <taxon>Eukaryota</taxon>
        <taxon>Viridiplantae</taxon>
        <taxon>Streptophyta</taxon>
        <taxon>Embryophyta</taxon>
        <taxon>Tracheophyta</taxon>
        <taxon>Spermatophyta</taxon>
        <taxon>Magnoliopsida</taxon>
        <taxon>eudicotyledons</taxon>
        <taxon>Gunneridae</taxon>
        <taxon>Pentapetalae</taxon>
        <taxon>rosids</taxon>
        <taxon>fabids</taxon>
        <taxon>Fabales</taxon>
        <taxon>Fabaceae</taxon>
        <taxon>Papilionoideae</taxon>
        <taxon>50 kb inversion clade</taxon>
        <taxon>NPAAA clade</taxon>
        <taxon>Hologalegina</taxon>
        <taxon>IRL clade</taxon>
        <taxon>Trifolieae</taxon>
        <taxon>Trifolium</taxon>
    </lineage>
</organism>
<accession>A0A2K3KRF3</accession>
<evidence type="ECO:0000256" key="1">
    <source>
        <dbReference type="SAM" id="MobiDB-lite"/>
    </source>
</evidence>
<reference evidence="2 3" key="2">
    <citation type="journal article" date="2017" name="Front. Plant Sci.">
        <title>Gene Classification and Mining of Molecular Markers Useful in Red Clover (Trifolium pratense) Breeding.</title>
        <authorList>
            <person name="Istvanek J."/>
            <person name="Dluhosova J."/>
            <person name="Dluhos P."/>
            <person name="Patkova L."/>
            <person name="Nedelnik J."/>
            <person name="Repkova J."/>
        </authorList>
    </citation>
    <scope>NUCLEOTIDE SEQUENCE [LARGE SCALE GENOMIC DNA]</scope>
    <source>
        <strain evidence="3">cv. Tatra</strain>
        <tissue evidence="2">Young leaves</tissue>
    </source>
</reference>
<reference evidence="2 3" key="1">
    <citation type="journal article" date="2014" name="Am. J. Bot.">
        <title>Genome assembly and annotation for red clover (Trifolium pratense; Fabaceae).</title>
        <authorList>
            <person name="Istvanek J."/>
            <person name="Jaros M."/>
            <person name="Krenek A."/>
            <person name="Repkova J."/>
        </authorList>
    </citation>
    <scope>NUCLEOTIDE SEQUENCE [LARGE SCALE GENOMIC DNA]</scope>
    <source>
        <strain evidence="3">cv. Tatra</strain>
        <tissue evidence="2">Young leaves</tissue>
    </source>
</reference>
<feature type="region of interest" description="Disordered" evidence="1">
    <location>
        <begin position="35"/>
        <end position="67"/>
    </location>
</feature>
<gene>
    <name evidence="2" type="ORF">L195_g064171</name>
</gene>
<feature type="non-terminal residue" evidence="2">
    <location>
        <position position="1"/>
    </location>
</feature>